<proteinExistence type="predicted"/>
<organism evidence="2 3">
    <name type="scientific">Sphaerobolus stellatus (strain SS14)</name>
    <dbReference type="NCBI Taxonomy" id="990650"/>
    <lineage>
        <taxon>Eukaryota</taxon>
        <taxon>Fungi</taxon>
        <taxon>Dikarya</taxon>
        <taxon>Basidiomycota</taxon>
        <taxon>Agaricomycotina</taxon>
        <taxon>Agaricomycetes</taxon>
        <taxon>Phallomycetidae</taxon>
        <taxon>Geastrales</taxon>
        <taxon>Sphaerobolaceae</taxon>
        <taxon>Sphaerobolus</taxon>
    </lineage>
</organism>
<gene>
    <name evidence="2" type="ORF">M422DRAFT_271718</name>
</gene>
<feature type="region of interest" description="Disordered" evidence="1">
    <location>
        <begin position="794"/>
        <end position="818"/>
    </location>
</feature>
<evidence type="ECO:0000313" key="2">
    <source>
        <dbReference type="EMBL" id="KIJ27165.1"/>
    </source>
</evidence>
<evidence type="ECO:0000256" key="1">
    <source>
        <dbReference type="SAM" id="MobiDB-lite"/>
    </source>
</evidence>
<dbReference type="EMBL" id="KN837345">
    <property type="protein sequence ID" value="KIJ27165.1"/>
    <property type="molecule type" value="Genomic_DNA"/>
</dbReference>
<evidence type="ECO:0000313" key="3">
    <source>
        <dbReference type="Proteomes" id="UP000054279"/>
    </source>
</evidence>
<protein>
    <submittedName>
        <fullName evidence="2">Uncharacterized protein</fullName>
    </submittedName>
</protein>
<dbReference type="Proteomes" id="UP000054279">
    <property type="component" value="Unassembled WGS sequence"/>
</dbReference>
<keyword evidence="3" id="KW-1185">Reference proteome</keyword>
<feature type="region of interest" description="Disordered" evidence="1">
    <location>
        <begin position="626"/>
        <end position="654"/>
    </location>
</feature>
<sequence>MSAVLGMGVNKCAYNSILQPILFDAESAGSDLKPKVVDSSQQEVFMKTLVFFCALMQNGCLFNPEIGVGSEDESDDGDEDDSPESPLIFYEALSDIQSRKPGDVRKCNRKLVFKVDEFGRSFIQCENHQKGHRAHLIIHSLNEFDLEYLCALCTDELEKIMHIEESARREGYGPLVACNFVSSTKEQKELCEELFMTLLDSLGWRLADATPRKIILDSAFRTALQKVLNWDRLLDPSLNDLHPSLRNFDHTARLINKLHFERFPNGTGFEGWDTIIADEHCGQALGLGLYLQDICKDMAGYCSMNWTKPLHTLTPYDHAKLCLHICLQHYTTHVHNLKTHVTSPIYRAMISLYSADPIPDYKGTIALIEVGGKKASDWLKDKLSAENSLLAAIYHPLSKIPVEVWKASLNTTNGNEQSHHNIYHDGRKMSLVPGAMCGFQYDSHSMVTLKLFDEHGIQPRDRLPTYYLRASRALVKTSAVQKHTVKAHDNELRKAYNQYSKLHDQQLIQTNTLKCAYTLGKDTEPAVKGLQTTEQQTEGLRASLSSLQDQSSGTVPILPLLTLQNSHSVNSMHTISVMTTDHSVNSTASDIEGLQYAGTHHLTPTARNSNLECYLLRCGFDEENTSIDPQTSASSVNDAEDAGENAEDGDSTADRPFGLLELEKLFTAALLVNPFMAPHHKIGSQWEKVLSDLRAEGFCKNRDVKTICNKVNTSIDKIEQKKVFGSHLALGRLVSNDTVVKERLNSHLDQLATLCCDAKNTKEKNKAAATKVANKAHSNGSKMCDVIEGITKGPKCQADDEESSDKENSSDSFTNVRSCKKPWQDDMELRELLHRMEEQSAESCVVGKALVEAHKEVGKVGQALIDEISKS</sequence>
<feature type="compositionally biased region" description="Acidic residues" evidence="1">
    <location>
        <begin position="638"/>
        <end position="651"/>
    </location>
</feature>
<dbReference type="AlphaFoldDB" id="A0A0C9UPA3"/>
<name>A0A0C9UPA3_SPHS4</name>
<dbReference type="HOGENOM" id="CLU_329591_0_0_1"/>
<dbReference type="OrthoDB" id="3246731at2759"/>
<reference evidence="2 3" key="1">
    <citation type="submission" date="2014-06" db="EMBL/GenBank/DDBJ databases">
        <title>Evolutionary Origins and Diversification of the Mycorrhizal Mutualists.</title>
        <authorList>
            <consortium name="DOE Joint Genome Institute"/>
            <consortium name="Mycorrhizal Genomics Consortium"/>
            <person name="Kohler A."/>
            <person name="Kuo A."/>
            <person name="Nagy L.G."/>
            <person name="Floudas D."/>
            <person name="Copeland A."/>
            <person name="Barry K.W."/>
            <person name="Cichocki N."/>
            <person name="Veneault-Fourrey C."/>
            <person name="LaButti K."/>
            <person name="Lindquist E.A."/>
            <person name="Lipzen A."/>
            <person name="Lundell T."/>
            <person name="Morin E."/>
            <person name="Murat C."/>
            <person name="Riley R."/>
            <person name="Ohm R."/>
            <person name="Sun H."/>
            <person name="Tunlid A."/>
            <person name="Henrissat B."/>
            <person name="Grigoriev I.V."/>
            <person name="Hibbett D.S."/>
            <person name="Martin F."/>
        </authorList>
    </citation>
    <scope>NUCLEOTIDE SEQUENCE [LARGE SCALE GENOMIC DNA]</scope>
    <source>
        <strain evidence="2 3">SS14</strain>
    </source>
</reference>
<feature type="compositionally biased region" description="Polar residues" evidence="1">
    <location>
        <begin position="626"/>
        <end position="637"/>
    </location>
</feature>
<accession>A0A0C9UPA3</accession>